<keyword evidence="1" id="KW-0472">Membrane</keyword>
<dbReference type="Proteomes" id="UP000094714">
    <property type="component" value="Chromosome"/>
</dbReference>
<keyword evidence="1" id="KW-1133">Transmembrane helix</keyword>
<feature type="transmembrane region" description="Helical" evidence="1">
    <location>
        <begin position="221"/>
        <end position="244"/>
    </location>
</feature>
<reference evidence="2 3" key="1">
    <citation type="submission" date="2016-09" db="EMBL/GenBank/DDBJ databases">
        <title>Genome Sequence of the Lactobacillus fermentum strain NCC2970 (CNCM I-5068).</title>
        <authorList>
            <person name="Barretto C."/>
            <person name="Ngom-Bru C."/>
            <person name="Genevaz A."/>
            <person name="Fournier C."/>
            <person name="Moine D."/>
            <person name="Kassam M."/>
            <person name="Iltis A."/>
            <person name="Sagory-Zalkind P."/>
            <person name="Faucherand G."/>
            <person name="Descombes P."/>
            <person name="Duboux S."/>
        </authorList>
    </citation>
    <scope>NUCLEOTIDE SEQUENCE [LARGE SCALE GENOMIC DNA]</scope>
    <source>
        <strain evidence="2 3">NCC2970</strain>
    </source>
</reference>
<proteinExistence type="predicted"/>
<gene>
    <name evidence="2" type="ORF">LACFE_CDS1400</name>
</gene>
<sequence>MTGGDGLIPRAEYQRRHQEQAAAPLEADLGPRIGHHFFLALLTVLATLTLLITILINGTVLNESFAKQELTNSSLATSLQNMINQSVSQYGYSGTVVTTKQANQLIEQVVEEVYEDKTIQVDLSSIESSLTNQASEQLASTLGISVSLANNSAIAAIENQLSQQVNSQLNTSQLQEAASAIKTCKVITNLVLLVSLVVLALCLVTATFMRTVSFPITIGDAMAWVSLLFSGLLLLPQLWSGAITDDQTLAPLVSQVETDVVNKGWSLVVIPVAIFLLCLLVRVWRRFSRWA</sequence>
<feature type="transmembrane region" description="Helical" evidence="1">
    <location>
        <begin position="190"/>
        <end position="209"/>
    </location>
</feature>
<keyword evidence="1" id="KW-0812">Transmembrane</keyword>
<organism evidence="2 3">
    <name type="scientific">Limosilactobacillus fermentum</name>
    <name type="common">Lactobacillus fermentum</name>
    <dbReference type="NCBI Taxonomy" id="1613"/>
    <lineage>
        <taxon>Bacteria</taxon>
        <taxon>Bacillati</taxon>
        <taxon>Bacillota</taxon>
        <taxon>Bacilli</taxon>
        <taxon>Lactobacillales</taxon>
        <taxon>Lactobacillaceae</taxon>
        <taxon>Limosilactobacillus</taxon>
    </lineage>
</organism>
<accession>A0A1D7ZYD0</accession>
<feature type="transmembrane region" description="Helical" evidence="1">
    <location>
        <begin position="37"/>
        <end position="56"/>
    </location>
</feature>
<dbReference type="PATRIC" id="fig|1613.112.peg.1466"/>
<protein>
    <submittedName>
        <fullName evidence="2">Uncharacterized protein</fullName>
    </submittedName>
</protein>
<dbReference type="EMBL" id="CP017151">
    <property type="protein sequence ID" value="AOR74850.1"/>
    <property type="molecule type" value="Genomic_DNA"/>
</dbReference>
<dbReference type="AlphaFoldDB" id="A0A1D7ZYD0"/>
<evidence type="ECO:0000313" key="3">
    <source>
        <dbReference type="Proteomes" id="UP000094714"/>
    </source>
</evidence>
<feature type="transmembrane region" description="Helical" evidence="1">
    <location>
        <begin position="264"/>
        <end position="284"/>
    </location>
</feature>
<evidence type="ECO:0000313" key="2">
    <source>
        <dbReference type="EMBL" id="AOR74850.1"/>
    </source>
</evidence>
<evidence type="ECO:0000256" key="1">
    <source>
        <dbReference type="SAM" id="Phobius"/>
    </source>
</evidence>
<name>A0A1D7ZYD0_LIMFE</name>